<accession>A0A1H2A1B3</accession>
<dbReference type="EMBL" id="LT629740">
    <property type="protein sequence ID" value="SDT39502.1"/>
    <property type="molecule type" value="Genomic_DNA"/>
</dbReference>
<dbReference type="Pfam" id="PF04187">
    <property type="entry name" value="Cofac_haem_bdg"/>
    <property type="match status" value="1"/>
</dbReference>
<dbReference type="PIRSF" id="PIRSF020419">
    <property type="entry name" value="Fe_uptake_reg_CjrA_prd"/>
    <property type="match status" value="1"/>
</dbReference>
<dbReference type="InterPro" id="IPR016773">
    <property type="entry name" value="Fe3_uptake_reg_CjrA_prd"/>
</dbReference>
<feature type="signal peptide" evidence="1">
    <location>
        <begin position="1"/>
        <end position="18"/>
    </location>
</feature>
<dbReference type="InterPro" id="IPR007314">
    <property type="entry name" value="Cofac_haem-bd_dom"/>
</dbReference>
<dbReference type="SUPFAM" id="SSF159501">
    <property type="entry name" value="EreA/ChaN-like"/>
    <property type="match status" value="1"/>
</dbReference>
<dbReference type="Proteomes" id="UP000199679">
    <property type="component" value="Chromosome I"/>
</dbReference>
<keyword evidence="4" id="KW-1185">Reference proteome</keyword>
<feature type="chain" id="PRO_5009268323" evidence="1">
    <location>
        <begin position="19"/>
        <end position="292"/>
    </location>
</feature>
<sequence length="292" mass="33276">MKITTYLFVLFLPFFSFSQNTSISHYKIYNTHSKKLISIDNIINEMTDADVLFFGEEHNDSTGHQLELILLKNLAEKYPRKIALSMEMFETDRQTVLNEYLKGLISENNFTNDAKAWPNYGDYRPLIELAKSSNIPVIAANAPSRYTSMVNRLGLSSLRQLDTIGKSWLPPLPIDTATGPYYDKFVQIMGGHASMPGMQMYQAQNLWDATMGWSIARFTKNHPDYKILQINGGFHSEEKLGTAAQLLKYNPKARIINIAAYADDSFDNPDWAKFSKMGDYIILTDPKLPKTF</sequence>
<feature type="domain" description="Haem-binding uptake Tiki superfamily ChaN" evidence="2">
    <location>
        <begin position="43"/>
        <end position="246"/>
    </location>
</feature>
<gene>
    <name evidence="3" type="ORF">SAMN05216490_3329</name>
</gene>
<reference evidence="3 4" key="1">
    <citation type="submission" date="2016-10" db="EMBL/GenBank/DDBJ databases">
        <authorList>
            <person name="de Groot N.N."/>
        </authorList>
    </citation>
    <scope>NUCLEOTIDE SEQUENCE [LARGE SCALE GENOMIC DNA]</scope>
    <source>
        <strain evidence="3 4">MP1X4</strain>
    </source>
</reference>
<keyword evidence="1" id="KW-0732">Signal</keyword>
<protein>
    <submittedName>
        <fullName evidence="3">Uncharacterized iron-regulated protein</fullName>
    </submittedName>
</protein>
<evidence type="ECO:0000256" key="1">
    <source>
        <dbReference type="SAM" id="SignalP"/>
    </source>
</evidence>
<name>A0A1H2A1B3_MUCMA</name>
<dbReference type="RefSeq" id="WP_091375313.1">
    <property type="nucleotide sequence ID" value="NZ_LT629740.1"/>
</dbReference>
<organism evidence="3 4">
    <name type="scientific">Mucilaginibacter mallensis</name>
    <dbReference type="NCBI Taxonomy" id="652787"/>
    <lineage>
        <taxon>Bacteria</taxon>
        <taxon>Pseudomonadati</taxon>
        <taxon>Bacteroidota</taxon>
        <taxon>Sphingobacteriia</taxon>
        <taxon>Sphingobacteriales</taxon>
        <taxon>Sphingobacteriaceae</taxon>
        <taxon>Mucilaginibacter</taxon>
    </lineage>
</organism>
<dbReference type="Gene3D" id="3.40.50.11550">
    <property type="match status" value="1"/>
</dbReference>
<dbReference type="OrthoDB" id="1680202at2"/>
<evidence type="ECO:0000259" key="2">
    <source>
        <dbReference type="Pfam" id="PF04187"/>
    </source>
</evidence>
<dbReference type="STRING" id="652787.SAMN05216490_3329"/>
<evidence type="ECO:0000313" key="4">
    <source>
        <dbReference type="Proteomes" id="UP000199679"/>
    </source>
</evidence>
<proteinExistence type="predicted"/>
<dbReference type="CDD" id="cd14727">
    <property type="entry name" value="ChanN-like"/>
    <property type="match status" value="1"/>
</dbReference>
<evidence type="ECO:0000313" key="3">
    <source>
        <dbReference type="EMBL" id="SDT39502.1"/>
    </source>
</evidence>
<dbReference type="AlphaFoldDB" id="A0A1H2A1B3"/>